<evidence type="ECO:0000313" key="2">
    <source>
        <dbReference type="EMBL" id="VAX00302.1"/>
    </source>
</evidence>
<name>A0A3B1A881_9ZZZZ</name>
<dbReference type="InterPro" id="IPR041916">
    <property type="entry name" value="Anti_sigma_zinc_sf"/>
</dbReference>
<reference evidence="2" key="1">
    <citation type="submission" date="2018-06" db="EMBL/GenBank/DDBJ databases">
        <authorList>
            <person name="Zhirakovskaya E."/>
        </authorList>
    </citation>
    <scope>NUCLEOTIDE SEQUENCE</scope>
</reference>
<dbReference type="Gene3D" id="1.10.10.1320">
    <property type="entry name" value="Anti-sigma factor, zinc-finger domain"/>
    <property type="match status" value="1"/>
</dbReference>
<dbReference type="EMBL" id="UOFS01000043">
    <property type="protein sequence ID" value="VAX00302.1"/>
    <property type="molecule type" value="Genomic_DNA"/>
</dbReference>
<gene>
    <name evidence="2" type="ORF">MNBD_GAMMA22-98</name>
</gene>
<feature type="domain" description="Putative zinc-finger" evidence="1">
    <location>
        <begin position="25"/>
        <end position="59"/>
    </location>
</feature>
<protein>
    <recommendedName>
        <fullName evidence="1">Putative zinc-finger domain-containing protein</fullName>
    </recommendedName>
</protein>
<proteinExistence type="predicted"/>
<organism evidence="2">
    <name type="scientific">hydrothermal vent metagenome</name>
    <dbReference type="NCBI Taxonomy" id="652676"/>
    <lineage>
        <taxon>unclassified sequences</taxon>
        <taxon>metagenomes</taxon>
        <taxon>ecological metagenomes</taxon>
    </lineage>
</organism>
<dbReference type="AlphaFoldDB" id="A0A3B1A881"/>
<dbReference type="Pfam" id="PF13490">
    <property type="entry name" value="zf-HC2"/>
    <property type="match status" value="1"/>
</dbReference>
<sequence length="101" mass="12112">MSIMNNLYKKLKVFMLNNLYGMITCKEFEYYMPFYLDNELSDMKQTLFDRHLRVCRDCHDYLAAYQRTVEMSQAVYHLADESISVEVPENLIKAILKARKR</sequence>
<accession>A0A3B1A881</accession>
<evidence type="ECO:0000259" key="1">
    <source>
        <dbReference type="Pfam" id="PF13490"/>
    </source>
</evidence>
<dbReference type="InterPro" id="IPR027383">
    <property type="entry name" value="Znf_put"/>
</dbReference>